<keyword evidence="2" id="KW-0813">Transport</keyword>
<feature type="transmembrane region" description="Helical" evidence="6">
    <location>
        <begin position="41"/>
        <end position="66"/>
    </location>
</feature>
<feature type="transmembrane region" description="Helical" evidence="6">
    <location>
        <begin position="135"/>
        <end position="158"/>
    </location>
</feature>
<dbReference type="PANTHER" id="PTHR11101:SF80">
    <property type="entry name" value="PHOSPHATE TRANSPORTER"/>
    <property type="match status" value="1"/>
</dbReference>
<organism evidence="7 8">
    <name type="scientific">Arthrobacter echini</name>
    <dbReference type="NCBI Taxonomy" id="1529066"/>
    <lineage>
        <taxon>Bacteria</taxon>
        <taxon>Bacillati</taxon>
        <taxon>Actinomycetota</taxon>
        <taxon>Actinomycetes</taxon>
        <taxon>Micrococcales</taxon>
        <taxon>Micrococcaceae</taxon>
        <taxon>Arthrobacter</taxon>
    </lineage>
</organism>
<feature type="transmembrane region" description="Helical" evidence="6">
    <location>
        <begin position="221"/>
        <end position="240"/>
    </location>
</feature>
<keyword evidence="4 6" id="KW-1133">Transmembrane helix</keyword>
<comment type="subcellular location">
    <subcellularLocation>
        <location evidence="1">Membrane</location>
        <topology evidence="1">Multi-pass membrane protein</topology>
    </subcellularLocation>
</comment>
<dbReference type="PANTHER" id="PTHR11101">
    <property type="entry name" value="PHOSPHATE TRANSPORTER"/>
    <property type="match status" value="1"/>
</dbReference>
<dbReference type="EMBL" id="SSWH01000012">
    <property type="protein sequence ID" value="THJ65160.1"/>
    <property type="molecule type" value="Genomic_DNA"/>
</dbReference>
<reference evidence="7 8" key="1">
    <citation type="submission" date="2019-04" db="EMBL/GenBank/DDBJ databases">
        <authorList>
            <person name="Liu Q."/>
            <person name="Xin Y.-H."/>
        </authorList>
    </citation>
    <scope>NUCLEOTIDE SEQUENCE [LARGE SCALE GENOMIC DNA]</scope>
    <source>
        <strain evidence="7 8">AM23</strain>
    </source>
</reference>
<dbReference type="Proteomes" id="UP000305233">
    <property type="component" value="Unassembled WGS sequence"/>
</dbReference>
<dbReference type="InterPro" id="IPR001204">
    <property type="entry name" value="Phos_transporter"/>
</dbReference>
<sequence length="336" mass="34270">MEPLLLGAVIAAAGGFAFLNGFHDVSNSVAAAVRTRALTPTVAVLLAALFNLVGALLGTSLTLLFIDAAGGLPSGATGLAILLTALVAACGWGILTWYRGTPSSSTHALLGGVIGAGVASRFTDHRSMEGANEALLLQIVLPLMLSPIIAYLVAYAAVFPSTWLLRHGSPARVNSGNRIAQSVLTGVFALGHGIQDGQRTTAVVLLALVGAGYASGSGTPMWVQVFAALLLASGAMFGGWRITHTLGHRLVQIDPMRGTVAQGIGSAMLLIGAVLLHVPLSSTHAMTSAIVGAGANEPFASVRRPRVARILLSWLVTAPATALLGAVLFLALSPLV</sequence>
<dbReference type="GO" id="GO:0005315">
    <property type="term" value="F:phosphate transmembrane transporter activity"/>
    <property type="evidence" value="ECO:0007669"/>
    <property type="project" value="InterPro"/>
</dbReference>
<proteinExistence type="predicted"/>
<feature type="transmembrane region" description="Helical" evidence="6">
    <location>
        <begin position="104"/>
        <end position="123"/>
    </location>
</feature>
<gene>
    <name evidence="7" type="ORF">E8P82_12665</name>
</gene>
<comment type="caution">
    <text evidence="7">The sequence shown here is derived from an EMBL/GenBank/DDBJ whole genome shotgun (WGS) entry which is preliminary data.</text>
</comment>
<dbReference type="Pfam" id="PF01384">
    <property type="entry name" value="PHO4"/>
    <property type="match status" value="1"/>
</dbReference>
<feature type="transmembrane region" description="Helical" evidence="6">
    <location>
        <begin position="260"/>
        <end position="278"/>
    </location>
</feature>
<protein>
    <submittedName>
        <fullName evidence="7">Inorganic phosphate transporter</fullName>
    </submittedName>
</protein>
<evidence type="ECO:0000256" key="1">
    <source>
        <dbReference type="ARBA" id="ARBA00004141"/>
    </source>
</evidence>
<dbReference type="OrthoDB" id="9779554at2"/>
<dbReference type="RefSeq" id="WP_136455384.1">
    <property type="nucleotide sequence ID" value="NZ_SSWH01000012.1"/>
</dbReference>
<evidence type="ECO:0000256" key="5">
    <source>
        <dbReference type="ARBA" id="ARBA00023136"/>
    </source>
</evidence>
<accession>A0A4S5E1H3</accession>
<evidence type="ECO:0000256" key="6">
    <source>
        <dbReference type="SAM" id="Phobius"/>
    </source>
</evidence>
<feature type="transmembrane region" description="Helical" evidence="6">
    <location>
        <begin position="78"/>
        <end position="98"/>
    </location>
</feature>
<evidence type="ECO:0000313" key="7">
    <source>
        <dbReference type="EMBL" id="THJ65160.1"/>
    </source>
</evidence>
<evidence type="ECO:0000256" key="3">
    <source>
        <dbReference type="ARBA" id="ARBA00022692"/>
    </source>
</evidence>
<evidence type="ECO:0000313" key="8">
    <source>
        <dbReference type="Proteomes" id="UP000305233"/>
    </source>
</evidence>
<name>A0A4S5E1H3_9MICC</name>
<dbReference type="GO" id="GO:0016020">
    <property type="term" value="C:membrane"/>
    <property type="evidence" value="ECO:0007669"/>
    <property type="project" value="UniProtKB-SubCell"/>
</dbReference>
<dbReference type="GO" id="GO:0035435">
    <property type="term" value="P:phosphate ion transmembrane transport"/>
    <property type="evidence" value="ECO:0007669"/>
    <property type="project" value="TreeGrafter"/>
</dbReference>
<keyword evidence="5 6" id="KW-0472">Membrane</keyword>
<evidence type="ECO:0000256" key="4">
    <source>
        <dbReference type="ARBA" id="ARBA00022989"/>
    </source>
</evidence>
<evidence type="ECO:0000256" key="2">
    <source>
        <dbReference type="ARBA" id="ARBA00022448"/>
    </source>
</evidence>
<feature type="transmembrane region" description="Helical" evidence="6">
    <location>
        <begin position="311"/>
        <end position="332"/>
    </location>
</feature>
<keyword evidence="3 6" id="KW-0812">Transmembrane</keyword>
<keyword evidence="8" id="KW-1185">Reference proteome</keyword>
<dbReference type="AlphaFoldDB" id="A0A4S5E1H3"/>